<dbReference type="AlphaFoldDB" id="A0A212L7H0"/>
<proteinExistence type="predicted"/>
<sequence length="56" mass="5961">MGQTLGTDAWPPWPDASPNTWAKRSAPEQLTIESAQSLKGVASENPAPDQDTLVTP</sequence>
<reference evidence="2" key="1">
    <citation type="submission" date="2016-08" db="EMBL/GenBank/DDBJ databases">
        <authorList>
            <person name="Seilhamer J.J."/>
        </authorList>
    </citation>
    <scope>NUCLEOTIDE SEQUENCE</scope>
    <source>
        <strain evidence="2">86-1</strain>
    </source>
</reference>
<protein>
    <submittedName>
        <fullName evidence="2">Uncharacterized protein</fullName>
    </submittedName>
</protein>
<gene>
    <name evidence="2" type="ORF">KL86DES1_21349</name>
</gene>
<evidence type="ECO:0000256" key="1">
    <source>
        <dbReference type="SAM" id="MobiDB-lite"/>
    </source>
</evidence>
<feature type="region of interest" description="Disordered" evidence="1">
    <location>
        <begin position="1"/>
        <end position="56"/>
    </location>
</feature>
<accession>A0A212L7H0</accession>
<evidence type="ECO:0000313" key="2">
    <source>
        <dbReference type="EMBL" id="SCM73522.1"/>
    </source>
</evidence>
<dbReference type="EMBL" id="FMJC01000002">
    <property type="protein sequence ID" value="SCM73522.1"/>
    <property type="molecule type" value="Genomic_DNA"/>
</dbReference>
<organism evidence="2">
    <name type="scientific">uncultured Desulfovibrio sp</name>
    <dbReference type="NCBI Taxonomy" id="167968"/>
    <lineage>
        <taxon>Bacteria</taxon>
        <taxon>Pseudomonadati</taxon>
        <taxon>Thermodesulfobacteriota</taxon>
        <taxon>Desulfovibrionia</taxon>
        <taxon>Desulfovibrionales</taxon>
        <taxon>Desulfovibrionaceae</taxon>
        <taxon>Desulfovibrio</taxon>
        <taxon>environmental samples</taxon>
    </lineage>
</organism>
<name>A0A212L7H0_9BACT</name>